<organism evidence="1 2">
    <name type="scientific">Aeromonas caviae</name>
    <name type="common">Aeromonas punctata</name>
    <dbReference type="NCBI Taxonomy" id="648"/>
    <lineage>
        <taxon>Bacteria</taxon>
        <taxon>Pseudomonadati</taxon>
        <taxon>Pseudomonadota</taxon>
        <taxon>Gammaproteobacteria</taxon>
        <taxon>Aeromonadales</taxon>
        <taxon>Aeromonadaceae</taxon>
        <taxon>Aeromonas</taxon>
    </lineage>
</organism>
<comment type="caution">
    <text evidence="1">The sequence shown here is derived from an EMBL/GenBank/DDBJ whole genome shotgun (WGS) entry which is preliminary data.</text>
</comment>
<protein>
    <submittedName>
        <fullName evidence="1">Uncharacterized protein</fullName>
    </submittedName>
</protein>
<evidence type="ECO:0000313" key="1">
    <source>
        <dbReference type="EMBL" id="GJB92135.1"/>
    </source>
</evidence>
<dbReference type="EMBL" id="BPOP01000019">
    <property type="protein sequence ID" value="GJB92135.1"/>
    <property type="molecule type" value="Genomic_DNA"/>
</dbReference>
<reference evidence="1 2" key="1">
    <citation type="submission" date="2021-07" db="EMBL/GenBank/DDBJ databases">
        <title>Draft genome sequence of carbapenem-resistant Aeromonas spp. in Japan.</title>
        <authorList>
            <person name="Maehana S."/>
            <person name="Suzuki M."/>
            <person name="Kitasato H."/>
        </authorList>
    </citation>
    <scope>NUCLEOTIDE SEQUENCE [LARGE SCALE GENOMIC DNA]</scope>
    <source>
        <strain evidence="1 2">KAM382</strain>
    </source>
</reference>
<gene>
    <name evidence="1" type="ORF">KAM382_21960</name>
</gene>
<evidence type="ECO:0000313" key="2">
    <source>
        <dbReference type="Proteomes" id="UP000737420"/>
    </source>
</evidence>
<proteinExistence type="predicted"/>
<sequence length="71" mass="7979">MDTPEYCICEQYTILPPQTPSPGVAYCLLAPAWASPSPQRIPPPLKGKSAIKIQKNMYKQKTKPKINFMTK</sequence>
<accession>A0ABD0B895</accession>
<dbReference type="AlphaFoldDB" id="A0ABD0B895"/>
<name>A0ABD0B895_AERCA</name>
<dbReference type="Proteomes" id="UP000737420">
    <property type="component" value="Unassembled WGS sequence"/>
</dbReference>